<organism evidence="2 3">
    <name type="scientific">Candidatus Synechococcus spongiarum 142</name>
    <dbReference type="NCBI Taxonomy" id="1608213"/>
    <lineage>
        <taxon>Bacteria</taxon>
        <taxon>Bacillati</taxon>
        <taxon>Cyanobacteriota</taxon>
        <taxon>Cyanophyceae</taxon>
        <taxon>Synechococcales</taxon>
        <taxon>Synechococcaceae</taxon>
        <taxon>Synechococcus</taxon>
    </lineage>
</organism>
<protein>
    <submittedName>
        <fullName evidence="2">Uncharacterized protein</fullName>
    </submittedName>
</protein>
<evidence type="ECO:0000256" key="1">
    <source>
        <dbReference type="SAM" id="Phobius"/>
    </source>
</evidence>
<gene>
    <name evidence="2" type="ORF">TH68_00350</name>
</gene>
<keyword evidence="1" id="KW-1133">Transmembrane helix</keyword>
<feature type="transmembrane region" description="Helical" evidence="1">
    <location>
        <begin position="75"/>
        <end position="94"/>
    </location>
</feature>
<dbReference type="EMBL" id="JXUO01000010">
    <property type="protein sequence ID" value="KKZ15429.1"/>
    <property type="molecule type" value="Genomic_DNA"/>
</dbReference>
<accession>A0A6N3X703</accession>
<proteinExistence type="predicted"/>
<name>A0A6N3X703_9SYNE</name>
<dbReference type="AlphaFoldDB" id="A0A6N3X703"/>
<reference evidence="2 3" key="1">
    <citation type="submission" date="2015-01" db="EMBL/GenBank/DDBJ databases">
        <title>Lifestyle Evolution in Cyanobacterial Symbionts of Sponges.</title>
        <authorList>
            <person name="Burgsdorf I."/>
            <person name="Slaby B.M."/>
            <person name="Handley K.M."/>
            <person name="Haber M."/>
            <person name="Blom J."/>
            <person name="Marshall C.W."/>
            <person name="Gilbert J.A."/>
            <person name="Hentschel U."/>
            <person name="Steindler L."/>
        </authorList>
    </citation>
    <scope>NUCLEOTIDE SEQUENCE [LARGE SCALE GENOMIC DNA]</scope>
    <source>
        <strain evidence="2">142</strain>
    </source>
</reference>
<sequence length="103" mass="10795">VNSATATPSKVLVLLKGQPWLIAPSLPPQQKTEGHDHGCGAIPTRRGLNCSNGYPVPYPMLEPVAAPLSITLDQLLTAAVSFFTASIVLALWRASTATGSTSR</sequence>
<evidence type="ECO:0000313" key="2">
    <source>
        <dbReference type="EMBL" id="KKZ15429.1"/>
    </source>
</evidence>
<keyword evidence="1" id="KW-0812">Transmembrane</keyword>
<feature type="non-terminal residue" evidence="2">
    <location>
        <position position="1"/>
    </location>
</feature>
<comment type="caution">
    <text evidence="2">The sequence shown here is derived from an EMBL/GenBank/DDBJ whole genome shotgun (WGS) entry which is preliminary data.</text>
</comment>
<dbReference type="Proteomes" id="UP000035054">
    <property type="component" value="Unassembled WGS sequence"/>
</dbReference>
<evidence type="ECO:0000313" key="3">
    <source>
        <dbReference type="Proteomes" id="UP000035054"/>
    </source>
</evidence>
<keyword evidence="1" id="KW-0472">Membrane</keyword>